<evidence type="ECO:0000259" key="2">
    <source>
        <dbReference type="Pfam" id="PF01966"/>
    </source>
</evidence>
<dbReference type="AlphaFoldDB" id="A0A4Y8JWS6"/>
<protein>
    <submittedName>
        <fullName evidence="3">HD domain-containing protein</fullName>
    </submittedName>
</protein>
<dbReference type="Pfam" id="PF01966">
    <property type="entry name" value="HD"/>
    <property type="match status" value="1"/>
</dbReference>
<gene>
    <name evidence="3" type="ORF">E3T49_04840</name>
</gene>
<keyword evidence="4" id="KW-1185">Reference proteome</keyword>
<feature type="region of interest" description="Disordered" evidence="1">
    <location>
        <begin position="1"/>
        <end position="23"/>
    </location>
</feature>
<dbReference type="RefSeq" id="WP_134423830.1">
    <property type="nucleotide sequence ID" value="NZ_SOHA01000009.1"/>
</dbReference>
<proteinExistence type="predicted"/>
<feature type="domain" description="HD" evidence="2">
    <location>
        <begin position="46"/>
        <end position="155"/>
    </location>
</feature>
<dbReference type="Gene3D" id="1.10.3210.10">
    <property type="entry name" value="Hypothetical protein af1432"/>
    <property type="match status" value="1"/>
</dbReference>
<evidence type="ECO:0000256" key="1">
    <source>
        <dbReference type="SAM" id="MobiDB-lite"/>
    </source>
</evidence>
<name>A0A4Y8JWS6_9MICO</name>
<dbReference type="CDD" id="cd00077">
    <property type="entry name" value="HDc"/>
    <property type="match status" value="1"/>
</dbReference>
<dbReference type="Proteomes" id="UP000297472">
    <property type="component" value="Unassembled WGS sequence"/>
</dbReference>
<evidence type="ECO:0000313" key="4">
    <source>
        <dbReference type="Proteomes" id="UP000297472"/>
    </source>
</evidence>
<organism evidence="3 4">
    <name type="scientific">Cryobacterium cryoconiti</name>
    <dbReference type="NCBI Taxonomy" id="1259239"/>
    <lineage>
        <taxon>Bacteria</taxon>
        <taxon>Bacillati</taxon>
        <taxon>Actinomycetota</taxon>
        <taxon>Actinomycetes</taxon>
        <taxon>Micrococcales</taxon>
        <taxon>Microbacteriaceae</taxon>
        <taxon>Cryobacterium</taxon>
    </lineage>
</organism>
<comment type="caution">
    <text evidence="3">The sequence shown here is derived from an EMBL/GenBank/DDBJ whole genome shotgun (WGS) entry which is preliminary data.</text>
</comment>
<accession>A0A4Y8JWS6</accession>
<evidence type="ECO:0000313" key="3">
    <source>
        <dbReference type="EMBL" id="TFD32288.1"/>
    </source>
</evidence>
<dbReference type="InterPro" id="IPR003607">
    <property type="entry name" value="HD/PDEase_dom"/>
</dbReference>
<dbReference type="InterPro" id="IPR006674">
    <property type="entry name" value="HD_domain"/>
</dbReference>
<dbReference type="SUPFAM" id="SSF109604">
    <property type="entry name" value="HD-domain/PDEase-like"/>
    <property type="match status" value="1"/>
</dbReference>
<feature type="compositionally biased region" description="Polar residues" evidence="1">
    <location>
        <begin position="1"/>
        <end position="10"/>
    </location>
</feature>
<reference evidence="3 4" key="1">
    <citation type="submission" date="2019-03" db="EMBL/GenBank/DDBJ databases">
        <title>Genomics of glacier-inhabiting Cryobacterium strains.</title>
        <authorList>
            <person name="Liu Q."/>
            <person name="Xin Y.-H."/>
        </authorList>
    </citation>
    <scope>NUCLEOTIDE SEQUENCE [LARGE SCALE GENOMIC DNA]</scope>
    <source>
        <strain evidence="3 4">TMT1-51</strain>
    </source>
</reference>
<dbReference type="EMBL" id="SOHA01000009">
    <property type="protein sequence ID" value="TFD32288.1"/>
    <property type="molecule type" value="Genomic_DNA"/>
</dbReference>
<dbReference type="OrthoDB" id="942406at2"/>
<sequence length="214" mass="24139">MTLQTEQPIDTSPIGVADDSPDDLDPLWRAVEPEMRTRGNDIHIPMSFAFAERLCDAYPEADSLVVRVAILLHDTGWARVDETKIISEGFGKNWRQSQIRFEHEIKGCEIAREVLPGLGYDDAFITRVTDIIDGHDTRPESHSIEDSLVRDADRLWRFTPAGIALASSWFFQTPSFYCRRLRSEILPELITAAGLEMATVELDRAEALLKVAVL</sequence>